<keyword evidence="2" id="KW-1185">Reference proteome</keyword>
<dbReference type="EMBL" id="CASHSV030000001">
    <property type="protein sequence ID" value="CAJ2633294.1"/>
    <property type="molecule type" value="Genomic_DNA"/>
</dbReference>
<sequence length="98" mass="10820">MPNSFSSPTSPPHIHSFITLHVSLSLSLSLFKSNPHSHPSLVLQSSLYVIINPKVLDTIWHRKVTLIAAGEAVVAGDNTEKALKKKVIENRYVKGLYC</sequence>
<gene>
    <name evidence="1" type="ORF">MILVUS5_LOCUS4428</name>
</gene>
<organism evidence="1 2">
    <name type="scientific">Trifolium pratense</name>
    <name type="common">Red clover</name>
    <dbReference type="NCBI Taxonomy" id="57577"/>
    <lineage>
        <taxon>Eukaryota</taxon>
        <taxon>Viridiplantae</taxon>
        <taxon>Streptophyta</taxon>
        <taxon>Embryophyta</taxon>
        <taxon>Tracheophyta</taxon>
        <taxon>Spermatophyta</taxon>
        <taxon>Magnoliopsida</taxon>
        <taxon>eudicotyledons</taxon>
        <taxon>Gunneridae</taxon>
        <taxon>Pentapetalae</taxon>
        <taxon>rosids</taxon>
        <taxon>fabids</taxon>
        <taxon>Fabales</taxon>
        <taxon>Fabaceae</taxon>
        <taxon>Papilionoideae</taxon>
        <taxon>50 kb inversion clade</taxon>
        <taxon>NPAAA clade</taxon>
        <taxon>Hologalegina</taxon>
        <taxon>IRL clade</taxon>
        <taxon>Trifolieae</taxon>
        <taxon>Trifolium</taxon>
    </lineage>
</organism>
<evidence type="ECO:0000313" key="2">
    <source>
        <dbReference type="Proteomes" id="UP001177021"/>
    </source>
</evidence>
<dbReference type="Proteomes" id="UP001177021">
    <property type="component" value="Unassembled WGS sequence"/>
</dbReference>
<evidence type="ECO:0000313" key="1">
    <source>
        <dbReference type="EMBL" id="CAJ2633294.1"/>
    </source>
</evidence>
<reference evidence="1" key="1">
    <citation type="submission" date="2023-10" db="EMBL/GenBank/DDBJ databases">
        <authorList>
            <person name="Rodriguez Cubillos JULIANA M."/>
            <person name="De Vega J."/>
        </authorList>
    </citation>
    <scope>NUCLEOTIDE SEQUENCE</scope>
</reference>
<protein>
    <submittedName>
        <fullName evidence="1">Uncharacterized protein</fullName>
    </submittedName>
</protein>
<name>A0ACB0IMW1_TRIPR</name>
<proteinExistence type="predicted"/>
<accession>A0ACB0IMW1</accession>
<comment type="caution">
    <text evidence="1">The sequence shown here is derived from an EMBL/GenBank/DDBJ whole genome shotgun (WGS) entry which is preliminary data.</text>
</comment>